<evidence type="ECO:0000313" key="8">
    <source>
        <dbReference type="Proteomes" id="UP001221757"/>
    </source>
</evidence>
<dbReference type="Proteomes" id="UP001221757">
    <property type="component" value="Unassembled WGS sequence"/>
</dbReference>
<feature type="transmembrane region" description="Helical" evidence="6">
    <location>
        <begin position="86"/>
        <end position="108"/>
    </location>
</feature>
<dbReference type="PANTHER" id="PTHR42718">
    <property type="entry name" value="MAJOR FACILITATOR SUPERFAMILY MULTIDRUG TRANSPORTER MFSC"/>
    <property type="match status" value="1"/>
</dbReference>
<dbReference type="SUPFAM" id="SSF103473">
    <property type="entry name" value="MFS general substrate transporter"/>
    <property type="match status" value="1"/>
</dbReference>
<keyword evidence="8" id="KW-1185">Reference proteome</keyword>
<keyword evidence="4 6" id="KW-1133">Transmembrane helix</keyword>
<evidence type="ECO:0000256" key="4">
    <source>
        <dbReference type="ARBA" id="ARBA00022989"/>
    </source>
</evidence>
<feature type="transmembrane region" description="Helical" evidence="6">
    <location>
        <begin position="59"/>
        <end position="79"/>
    </location>
</feature>
<dbReference type="AlphaFoldDB" id="A0AAD7G3M6"/>
<evidence type="ECO:0000256" key="3">
    <source>
        <dbReference type="ARBA" id="ARBA00022692"/>
    </source>
</evidence>
<evidence type="ECO:0000256" key="5">
    <source>
        <dbReference type="ARBA" id="ARBA00023136"/>
    </source>
</evidence>
<dbReference type="InterPro" id="IPR036259">
    <property type="entry name" value="MFS_trans_sf"/>
</dbReference>
<reference evidence="7" key="1">
    <citation type="submission" date="2023-03" db="EMBL/GenBank/DDBJ databases">
        <title>Massive genome expansion in bonnet fungi (Mycena s.s.) driven by repeated elements and novel gene families across ecological guilds.</title>
        <authorList>
            <consortium name="Lawrence Berkeley National Laboratory"/>
            <person name="Harder C.B."/>
            <person name="Miyauchi S."/>
            <person name="Viragh M."/>
            <person name="Kuo A."/>
            <person name="Thoen E."/>
            <person name="Andreopoulos B."/>
            <person name="Lu D."/>
            <person name="Skrede I."/>
            <person name="Drula E."/>
            <person name="Henrissat B."/>
            <person name="Morin E."/>
            <person name="Kohler A."/>
            <person name="Barry K."/>
            <person name="LaButti K."/>
            <person name="Morin E."/>
            <person name="Salamov A."/>
            <person name="Lipzen A."/>
            <person name="Mereny Z."/>
            <person name="Hegedus B."/>
            <person name="Baldrian P."/>
            <person name="Stursova M."/>
            <person name="Weitz H."/>
            <person name="Taylor A."/>
            <person name="Grigoriev I.V."/>
            <person name="Nagy L.G."/>
            <person name="Martin F."/>
            <person name="Kauserud H."/>
        </authorList>
    </citation>
    <scope>NUCLEOTIDE SEQUENCE</scope>
    <source>
        <strain evidence="7">CBHHK067</strain>
    </source>
</reference>
<proteinExistence type="predicted"/>
<feature type="transmembrane region" description="Helical" evidence="6">
    <location>
        <begin position="345"/>
        <end position="364"/>
    </location>
</feature>
<evidence type="ECO:0000256" key="1">
    <source>
        <dbReference type="ARBA" id="ARBA00004141"/>
    </source>
</evidence>
<comment type="caution">
    <text evidence="7">The sequence shown here is derived from an EMBL/GenBank/DDBJ whole genome shotgun (WGS) entry which is preliminary data.</text>
</comment>
<accession>A0AAD7G3M6</accession>
<dbReference type="GO" id="GO:0022857">
    <property type="term" value="F:transmembrane transporter activity"/>
    <property type="evidence" value="ECO:0007669"/>
    <property type="project" value="InterPro"/>
</dbReference>
<feature type="transmembrane region" description="Helical" evidence="6">
    <location>
        <begin position="255"/>
        <end position="275"/>
    </location>
</feature>
<dbReference type="Pfam" id="PF07690">
    <property type="entry name" value="MFS_1"/>
    <property type="match status" value="1"/>
</dbReference>
<dbReference type="InterPro" id="IPR011701">
    <property type="entry name" value="MFS"/>
</dbReference>
<keyword evidence="2" id="KW-0813">Transport</keyword>
<feature type="transmembrane region" description="Helical" evidence="6">
    <location>
        <begin position="295"/>
        <end position="313"/>
    </location>
</feature>
<dbReference type="Gene3D" id="1.20.1250.20">
    <property type="entry name" value="MFS general substrate transporter like domains"/>
    <property type="match status" value="1"/>
</dbReference>
<comment type="subcellular location">
    <subcellularLocation>
        <location evidence="1">Membrane</location>
        <topology evidence="1">Multi-pass membrane protein</topology>
    </subcellularLocation>
</comment>
<protein>
    <submittedName>
        <fullName evidence="7">Major facilitator superfamily domain-containing protein</fullName>
    </submittedName>
</protein>
<evidence type="ECO:0000256" key="2">
    <source>
        <dbReference type="ARBA" id="ARBA00022448"/>
    </source>
</evidence>
<keyword evidence="3 6" id="KW-0812">Transmembrane</keyword>
<name>A0AAD7G3M6_MYCRO</name>
<feature type="transmembrane region" description="Helical" evidence="6">
    <location>
        <begin position="164"/>
        <end position="182"/>
    </location>
</feature>
<sequence length="442" mass="47282">MTPPARPSLSGGAPKRSALRSVLIDMLCTSAMMVNNSNNTSVSIALPTIGKELHAQEVALQWLVSAYPLSSGCLLLLFGRRDDLHAYLLGSAFLAVFTLACGFAQGALPHRMGMGGAATIPGSVSACLTFLTHCFTVRIQFGAIGMAIGGVMTQLTRYTWRSPFLLSAALSLAALIGGVVVFDPDEPSTETHSTPDIIVLLILGLILLGLFVCWEMYLERITGSPELTDIGVGAHIRATPAYATRALRARARGRVGIMYVATMLEFGAFTGWTFWVQLYYQKYVGYSAVRTVVRLVPMFCCGMLCNALVTLIVGRVPVIWLIVSGLTLTSLSVLLFALIDPAAPYWEYGFPAAVCSVVGADFVFPTGTLFVAGVSAPGEQSVAGGVFQTMTQLSSSLGVTISTIVFNHIKTRDAMWTYFAFGMRSPDGTYSATLLSLVFSRG</sequence>
<evidence type="ECO:0000256" key="6">
    <source>
        <dbReference type="SAM" id="Phobius"/>
    </source>
</evidence>
<feature type="transmembrane region" description="Helical" evidence="6">
    <location>
        <begin position="318"/>
        <end position="339"/>
    </location>
</feature>
<gene>
    <name evidence="7" type="ORF">B0H17DRAFT_1163704</name>
</gene>
<feature type="transmembrane region" description="Helical" evidence="6">
    <location>
        <begin position="197"/>
        <end position="218"/>
    </location>
</feature>
<organism evidence="7 8">
    <name type="scientific">Mycena rosella</name>
    <name type="common">Pink bonnet</name>
    <name type="synonym">Agaricus rosellus</name>
    <dbReference type="NCBI Taxonomy" id="1033263"/>
    <lineage>
        <taxon>Eukaryota</taxon>
        <taxon>Fungi</taxon>
        <taxon>Dikarya</taxon>
        <taxon>Basidiomycota</taxon>
        <taxon>Agaricomycotina</taxon>
        <taxon>Agaricomycetes</taxon>
        <taxon>Agaricomycetidae</taxon>
        <taxon>Agaricales</taxon>
        <taxon>Marasmiineae</taxon>
        <taxon>Mycenaceae</taxon>
        <taxon>Mycena</taxon>
    </lineage>
</organism>
<keyword evidence="5 6" id="KW-0472">Membrane</keyword>
<feature type="transmembrane region" description="Helical" evidence="6">
    <location>
        <begin position="128"/>
        <end position="152"/>
    </location>
</feature>
<dbReference type="GO" id="GO:0016020">
    <property type="term" value="C:membrane"/>
    <property type="evidence" value="ECO:0007669"/>
    <property type="project" value="UniProtKB-SubCell"/>
</dbReference>
<dbReference type="EMBL" id="JARKIE010000356">
    <property type="protein sequence ID" value="KAJ7651851.1"/>
    <property type="molecule type" value="Genomic_DNA"/>
</dbReference>
<evidence type="ECO:0000313" key="7">
    <source>
        <dbReference type="EMBL" id="KAJ7651851.1"/>
    </source>
</evidence>
<dbReference type="PANTHER" id="PTHR42718:SF9">
    <property type="entry name" value="MAJOR FACILITATOR SUPERFAMILY MULTIDRUG TRANSPORTER MFSC"/>
    <property type="match status" value="1"/>
</dbReference>